<sequence>MVHIPDAMTDDMMIAFLLALSHWWGGGELPRIACGSMATGMCYPWAGMMGGRPDAVPRCPCWRWKLS</sequence>
<organism evidence="1 2">
    <name type="scientific">Novacetimonas hansenii</name>
    <name type="common">Komagataeibacter hansenii</name>
    <dbReference type="NCBI Taxonomy" id="436"/>
    <lineage>
        <taxon>Bacteria</taxon>
        <taxon>Pseudomonadati</taxon>
        <taxon>Pseudomonadota</taxon>
        <taxon>Alphaproteobacteria</taxon>
        <taxon>Acetobacterales</taxon>
        <taxon>Acetobacteraceae</taxon>
        <taxon>Novacetimonas</taxon>
    </lineage>
</organism>
<reference evidence="1" key="2">
    <citation type="submission" date="2022-03" db="EMBL/GenBank/DDBJ databases">
        <authorList>
            <person name="Ryngajllo M."/>
            <person name="Jacek P."/>
            <person name="Kubiak K."/>
        </authorList>
    </citation>
    <scope>NUCLEOTIDE SEQUENCE</scope>
    <source>
        <strain evidence="1">SI1</strain>
    </source>
</reference>
<proteinExistence type="predicted"/>
<evidence type="ECO:0000313" key="1">
    <source>
        <dbReference type="EMBL" id="MCJ8353714.1"/>
    </source>
</evidence>
<dbReference type="AlphaFoldDB" id="A0AAW5EQ28"/>
<protein>
    <submittedName>
        <fullName evidence="1">Uncharacterized protein</fullName>
    </submittedName>
</protein>
<dbReference type="EMBL" id="JAIBCX010000013">
    <property type="protein sequence ID" value="MCJ8353714.1"/>
    <property type="molecule type" value="Genomic_DNA"/>
</dbReference>
<comment type="caution">
    <text evidence="1">The sequence shown here is derived from an EMBL/GenBank/DDBJ whole genome shotgun (WGS) entry which is preliminary data.</text>
</comment>
<name>A0AAW5EQ28_NOVHA</name>
<dbReference type="Proteomes" id="UP001202887">
    <property type="component" value="Unassembled WGS sequence"/>
</dbReference>
<reference evidence="1" key="1">
    <citation type="journal article" date="2021" name="Polymers (Basel)">
        <title>Highly Stretchable Bacterial Cellulose Produced by Komagataeibacter hansenii SI1.</title>
        <authorList>
            <person name="Cielecka I."/>
            <person name="Ryngajllo M."/>
            <person name="Maniukiewicz W."/>
            <person name="Bielecki S."/>
        </authorList>
    </citation>
    <scope>NUCLEOTIDE SEQUENCE</scope>
    <source>
        <strain evidence="1">SI1</strain>
    </source>
</reference>
<evidence type="ECO:0000313" key="2">
    <source>
        <dbReference type="Proteomes" id="UP001202887"/>
    </source>
</evidence>
<accession>A0AAW5EQ28</accession>
<dbReference type="RefSeq" id="WP_143455991.1">
    <property type="nucleotide sequence ID" value="NZ_CP094848.1"/>
</dbReference>
<gene>
    <name evidence="1" type="ORF">K1W68_06895</name>
</gene>